<organism evidence="1 2">
    <name type="scientific">Leptospira interrogans str. UI 12758</name>
    <dbReference type="NCBI Taxonomy" id="1049938"/>
    <lineage>
        <taxon>Bacteria</taxon>
        <taxon>Pseudomonadati</taxon>
        <taxon>Spirochaetota</taxon>
        <taxon>Spirochaetia</taxon>
        <taxon>Leptospirales</taxon>
        <taxon>Leptospiraceae</taxon>
        <taxon>Leptospira</taxon>
    </lineage>
</organism>
<accession>A0A0E2DBF2</accession>
<evidence type="ECO:0008006" key="3">
    <source>
        <dbReference type="Google" id="ProtNLM"/>
    </source>
</evidence>
<evidence type="ECO:0000313" key="1">
    <source>
        <dbReference type="EMBL" id="EKR57244.1"/>
    </source>
</evidence>
<protein>
    <recommendedName>
        <fullName evidence="3">Methyltransferase domain protein</fullName>
    </recommendedName>
</protein>
<name>A0A0E2DBF2_LEPIR</name>
<evidence type="ECO:0000313" key="2">
    <source>
        <dbReference type="Proteomes" id="UP000001340"/>
    </source>
</evidence>
<comment type="caution">
    <text evidence="1">The sequence shown here is derived from an EMBL/GenBank/DDBJ whole genome shotgun (WGS) entry which is preliminary data.</text>
</comment>
<proteinExistence type="predicted"/>
<gene>
    <name evidence="1" type="ORF">LEP1GSC105_0119</name>
</gene>
<reference evidence="1 2" key="1">
    <citation type="submission" date="2012-10" db="EMBL/GenBank/DDBJ databases">
        <authorList>
            <person name="Harkins D.M."/>
            <person name="Durkin A.S."/>
            <person name="Brinkac L.M."/>
            <person name="Haft D.H."/>
            <person name="Selengut J.D."/>
            <person name="Sanka R."/>
            <person name="DePew J."/>
            <person name="Purushe J."/>
            <person name="Chanthongthip A."/>
            <person name="Lattana O."/>
            <person name="Phetsouvanh R."/>
            <person name="Newton P.N."/>
            <person name="Vinetz J.M."/>
            <person name="Sutton G.G."/>
            <person name="Nierman W.C."/>
            <person name="Fouts D.E."/>
        </authorList>
    </citation>
    <scope>NUCLEOTIDE SEQUENCE [LARGE SCALE GENOMIC DNA]</scope>
    <source>
        <strain evidence="1 2">UI 12758</strain>
    </source>
</reference>
<dbReference type="AlphaFoldDB" id="A0A0E2DBF2"/>
<sequence>MPLNVYDEVHKILKPGGLLIWKDAYKSRYSQKKWAYIGHIAIDPHRPH</sequence>
<dbReference type="EMBL" id="AHNR02000004">
    <property type="protein sequence ID" value="EKR57244.1"/>
    <property type="molecule type" value="Genomic_DNA"/>
</dbReference>
<dbReference type="Proteomes" id="UP000001340">
    <property type="component" value="Unassembled WGS sequence"/>
</dbReference>